<dbReference type="PANTHER" id="PTHR32208">
    <property type="entry name" value="SECRETED PROTEIN-RELATED"/>
    <property type="match status" value="1"/>
</dbReference>
<evidence type="ECO:0000313" key="7">
    <source>
        <dbReference type="EMBL" id="WFC98364.1"/>
    </source>
</evidence>
<dbReference type="GO" id="GO:0016491">
    <property type="term" value="F:oxidoreductase activity"/>
    <property type="evidence" value="ECO:0007669"/>
    <property type="project" value="UniProtKB-KW"/>
</dbReference>
<feature type="chain" id="PRO_5042561692" evidence="4">
    <location>
        <begin position="20"/>
        <end position="895"/>
    </location>
</feature>
<protein>
    <submittedName>
        <fullName evidence="7">(Methyl)glyoxal oxidase</fullName>
        <ecNumber evidence="7">1.2.3.15</ecNumber>
    </submittedName>
</protein>
<dbReference type="CDD" id="cd02851">
    <property type="entry name" value="E_set_GO_C"/>
    <property type="match status" value="1"/>
</dbReference>
<dbReference type="InterPro" id="IPR013783">
    <property type="entry name" value="Ig-like_fold"/>
</dbReference>
<feature type="region of interest" description="Disordered" evidence="2">
    <location>
        <begin position="760"/>
        <end position="779"/>
    </location>
</feature>
<evidence type="ECO:0000256" key="1">
    <source>
        <dbReference type="ARBA" id="ARBA00022729"/>
    </source>
</evidence>
<feature type="region of interest" description="Disordered" evidence="2">
    <location>
        <begin position="817"/>
        <end position="895"/>
    </location>
</feature>
<reference evidence="7 8" key="1">
    <citation type="submission" date="2023-03" db="EMBL/GenBank/DDBJ databases">
        <title>Mating type loci evolution in Malassezia.</title>
        <authorList>
            <person name="Coelho M.A."/>
        </authorList>
    </citation>
    <scope>NUCLEOTIDE SEQUENCE [LARGE SCALE GENOMIC DNA]</scope>
    <source>
        <strain evidence="7 8">CBS 9725</strain>
    </source>
</reference>
<evidence type="ECO:0000256" key="4">
    <source>
        <dbReference type="SAM" id="SignalP"/>
    </source>
</evidence>
<name>A0AAJ5YXP7_9BASI</name>
<dbReference type="Proteomes" id="UP001219567">
    <property type="component" value="Chromosome 1"/>
</dbReference>
<keyword evidence="7" id="KW-0560">Oxidoreductase</keyword>
<evidence type="ECO:0000259" key="6">
    <source>
        <dbReference type="Pfam" id="PF09118"/>
    </source>
</evidence>
<feature type="domain" description="Glyoxal oxidase N-terminal" evidence="5">
    <location>
        <begin position="214"/>
        <end position="490"/>
    </location>
</feature>
<keyword evidence="3" id="KW-1133">Transmembrane helix</keyword>
<evidence type="ECO:0000256" key="3">
    <source>
        <dbReference type="SAM" id="Phobius"/>
    </source>
</evidence>
<feature type="domain" description="Galactose oxidase-like Early set" evidence="6">
    <location>
        <begin position="508"/>
        <end position="617"/>
    </location>
</feature>
<keyword evidence="8" id="KW-1185">Reference proteome</keyword>
<dbReference type="SUPFAM" id="SSF81296">
    <property type="entry name" value="E set domains"/>
    <property type="match status" value="1"/>
</dbReference>
<keyword evidence="1 4" id="KW-0732">Signal</keyword>
<dbReference type="InterPro" id="IPR014756">
    <property type="entry name" value="Ig_E-set"/>
</dbReference>
<proteinExistence type="predicted"/>
<dbReference type="InterPro" id="IPR011043">
    <property type="entry name" value="Gal_Oxase/kelch_b-propeller"/>
</dbReference>
<evidence type="ECO:0000259" key="5">
    <source>
        <dbReference type="Pfam" id="PF07250"/>
    </source>
</evidence>
<dbReference type="SUPFAM" id="SSF50965">
    <property type="entry name" value="Galactose oxidase, central domain"/>
    <property type="match status" value="1"/>
</dbReference>
<dbReference type="Pfam" id="PF09118">
    <property type="entry name" value="GO-like_E_set"/>
    <property type="match status" value="1"/>
</dbReference>
<feature type="transmembrane region" description="Helical" evidence="3">
    <location>
        <begin position="668"/>
        <end position="695"/>
    </location>
</feature>
<keyword evidence="3" id="KW-0812">Transmembrane</keyword>
<feature type="compositionally biased region" description="Polar residues" evidence="2">
    <location>
        <begin position="836"/>
        <end position="865"/>
    </location>
</feature>
<dbReference type="Gene3D" id="2.60.40.10">
    <property type="entry name" value="Immunoglobulins"/>
    <property type="match status" value="1"/>
</dbReference>
<sequence length="895" mass="95930">MLWIALALCGCTAALQTDGDPLTYKVVQNNSLASAMMLGLADDSTAFIMDKVEGNPESTNSGRPTWSSLVNLTDFSVRGMDAVTNPFCAAGATLGNGSYIVVGGNKAVGYGGATPPGGDEGPSAPYNDQDGRRVVRILEPNSNPGKMTWIDSYNSGNQMDSNRWYPGIEGLADGSVVIIGGATSGGYINRNFPNVDPKYSTTTANPPDGDWSQGGSNPSFEFWPPTNKPDPAVSKFMVNTSGLNMYPHTFLMPSGKIFMQANYSTILWDPIKNEEEGLPDMPGQIIRVYPASAATAMLPLTPANNYTPTILFCGGATATDKQWGAFGGPNVNMYEHSANTECHSITPENADGSTASNVGYVAEGDLPEGRSMGQFIHLPDGTMVIVNGAEKGTAGYGNTTWNTVKDLNGNKVFLEGMAQNPTYRPVLYDPSQPFKQRLSWDGFGNASVARLYHSSAILIPDGSVLVAGSNPHNDVTTNVPVKTSSKYQGFNTSYVLEQWYPRYYFEPRPPVQNIPKTIKYGGDTFNVTVPASFMGKGANDMANKTQIYVIRPGFSTHAYNFGQRSLELDHSYEVLDSGDVNYIVNPMPTNQNIFVPGPALFFVTVNGVPSIGKMVMIGGQNKGLVPMTIKSGKTPSALPAAVNNPKFNAKVKSSVASSSQSNSSKNSLSGGAIAGIVVGVVGAILIGLLALLLFLRYRRRSQGNSKYAALSHNRSAQGRTPNPAPTQNQGMGAMPWAHQTNDSFNQDPTFDESRMGMMHSNQSNASMMDPHSSADQKGRDSFASLPVEQTRSNANLAPVRNANSHYSDAMAMTDMSHSVPDSRRTSNHGPVLHPSIPQNHHTFNPNAQSLGAQHMTPSASHNSHLTGPREMPTPSNLQQHLTLSNNDAGGIRRIQ</sequence>
<feature type="compositionally biased region" description="Polar residues" evidence="2">
    <location>
        <begin position="712"/>
        <end position="730"/>
    </location>
</feature>
<dbReference type="Pfam" id="PF07250">
    <property type="entry name" value="Glyoxal_oxid_N"/>
    <property type="match status" value="1"/>
</dbReference>
<dbReference type="InterPro" id="IPR015202">
    <property type="entry name" value="GO-like_E_set"/>
</dbReference>
<keyword evidence="3" id="KW-0472">Membrane</keyword>
<dbReference type="InterPro" id="IPR009880">
    <property type="entry name" value="Glyoxal_oxidase_N"/>
</dbReference>
<evidence type="ECO:0000313" key="8">
    <source>
        <dbReference type="Proteomes" id="UP001219567"/>
    </source>
</evidence>
<dbReference type="PANTHER" id="PTHR32208:SF21">
    <property type="entry name" value="LOW QUALITY PROTEIN: ALDEHYDE OXIDASE GLOX-LIKE"/>
    <property type="match status" value="1"/>
</dbReference>
<gene>
    <name evidence="7" type="ORF">MYAM1_001091</name>
</gene>
<organism evidence="7 8">
    <name type="scientific">Malassezia yamatoensis</name>
    <dbReference type="NCBI Taxonomy" id="253288"/>
    <lineage>
        <taxon>Eukaryota</taxon>
        <taxon>Fungi</taxon>
        <taxon>Dikarya</taxon>
        <taxon>Basidiomycota</taxon>
        <taxon>Ustilaginomycotina</taxon>
        <taxon>Malasseziomycetes</taxon>
        <taxon>Malasseziales</taxon>
        <taxon>Malasseziaceae</taxon>
        <taxon>Malassezia</taxon>
    </lineage>
</organism>
<dbReference type="InterPro" id="IPR037293">
    <property type="entry name" value="Gal_Oxidase_central_sf"/>
</dbReference>
<evidence type="ECO:0000256" key="2">
    <source>
        <dbReference type="SAM" id="MobiDB-lite"/>
    </source>
</evidence>
<dbReference type="AlphaFoldDB" id="A0AAJ5YXP7"/>
<feature type="signal peptide" evidence="4">
    <location>
        <begin position="1"/>
        <end position="19"/>
    </location>
</feature>
<dbReference type="EC" id="1.2.3.15" evidence="7"/>
<dbReference type="Gene3D" id="2.130.10.80">
    <property type="entry name" value="Galactose oxidase/kelch, beta-propeller"/>
    <property type="match status" value="1"/>
</dbReference>
<feature type="compositionally biased region" description="Polar residues" evidence="2">
    <location>
        <begin position="873"/>
        <end position="887"/>
    </location>
</feature>
<feature type="region of interest" description="Disordered" evidence="2">
    <location>
        <begin position="708"/>
        <end position="736"/>
    </location>
</feature>
<dbReference type="EMBL" id="CP119943">
    <property type="protein sequence ID" value="WFC98364.1"/>
    <property type="molecule type" value="Genomic_DNA"/>
</dbReference>
<accession>A0AAJ5YXP7</accession>